<dbReference type="GO" id="GO:0008781">
    <property type="term" value="F:N-acylneuraminate cytidylyltransferase activity"/>
    <property type="evidence" value="ECO:0007669"/>
    <property type="project" value="TreeGrafter"/>
</dbReference>
<dbReference type="PANTHER" id="PTHR21485">
    <property type="entry name" value="HAD SUPERFAMILY MEMBERS CMAS AND KDSC"/>
    <property type="match status" value="1"/>
</dbReference>
<sequence length="181" mass="19932">MKKKGRALKIKMIIMDVDGTLTDGNLLLLPDGEELKTYNVKDGTGILLAHLAGLKTGIITGKTSSSLKKRAERLKIMEVHEGILDKKKVLLEILEKNKLHPEQIAYIGDDIGDLEVIKSVGLAGAVADAHPEIKKHSHFICGNPGGKGAVREFIEFILETQNKWPTIEAGFKDFVKLKEKI</sequence>
<evidence type="ECO:0000256" key="1">
    <source>
        <dbReference type="ARBA" id="ARBA00001946"/>
    </source>
</evidence>
<evidence type="ECO:0000313" key="7">
    <source>
        <dbReference type="EMBL" id="KKN15414.1"/>
    </source>
</evidence>
<dbReference type="FunFam" id="3.40.50.1000:FF:000029">
    <property type="entry name" value="3-deoxy-D-manno-octulosonate 8-phosphate phosphatase KdsC"/>
    <property type="match status" value="1"/>
</dbReference>
<dbReference type="InterPro" id="IPR023214">
    <property type="entry name" value="HAD_sf"/>
</dbReference>
<evidence type="ECO:0000256" key="3">
    <source>
        <dbReference type="ARBA" id="ARBA00011881"/>
    </source>
</evidence>
<dbReference type="InterPro" id="IPR036412">
    <property type="entry name" value="HAD-like_sf"/>
</dbReference>
<dbReference type="SFLD" id="SFLDG01138">
    <property type="entry name" value="C1.6.2:_Deoxy-d-mannose-octulo"/>
    <property type="match status" value="1"/>
</dbReference>
<dbReference type="NCBIfam" id="TIGR01549">
    <property type="entry name" value="HAD-SF-IA-v1"/>
    <property type="match status" value="1"/>
</dbReference>
<dbReference type="PIRSF" id="PIRSF006118">
    <property type="entry name" value="KDO8-P_Ptase"/>
    <property type="match status" value="1"/>
</dbReference>
<comment type="caution">
    <text evidence="7">The sequence shown here is derived from an EMBL/GenBank/DDBJ whole genome shotgun (WGS) entry which is preliminary data.</text>
</comment>
<dbReference type="InterPro" id="IPR010023">
    <property type="entry name" value="KdsC_fam"/>
</dbReference>
<keyword evidence="4" id="KW-0479">Metal-binding</keyword>
<protein>
    <recommendedName>
        <fullName evidence="8">3-deoxy-D-manno-octulosonate 8-phosphate phosphatase</fullName>
    </recommendedName>
</protein>
<dbReference type="CDD" id="cd01630">
    <property type="entry name" value="HAD_KDO-like"/>
    <property type="match status" value="1"/>
</dbReference>
<evidence type="ECO:0000256" key="6">
    <source>
        <dbReference type="ARBA" id="ARBA00022842"/>
    </source>
</evidence>
<dbReference type="Gene3D" id="3.40.50.1000">
    <property type="entry name" value="HAD superfamily/HAD-like"/>
    <property type="match status" value="1"/>
</dbReference>
<organism evidence="7">
    <name type="scientific">marine sediment metagenome</name>
    <dbReference type="NCBI Taxonomy" id="412755"/>
    <lineage>
        <taxon>unclassified sequences</taxon>
        <taxon>metagenomes</taxon>
        <taxon>ecological metagenomes</taxon>
    </lineage>
</organism>
<name>A0A0F9NBP2_9ZZZZ</name>
<dbReference type="InterPro" id="IPR050793">
    <property type="entry name" value="CMP-NeuNAc_synthase"/>
</dbReference>
<gene>
    <name evidence="7" type="ORF">LCGC14_0986290</name>
</gene>
<keyword evidence="5" id="KW-0378">Hydrolase</keyword>
<evidence type="ECO:0000256" key="2">
    <source>
        <dbReference type="ARBA" id="ARBA00005893"/>
    </source>
</evidence>
<evidence type="ECO:0000256" key="5">
    <source>
        <dbReference type="ARBA" id="ARBA00022801"/>
    </source>
</evidence>
<accession>A0A0F9NBP2</accession>
<dbReference type="SFLD" id="SFLDS00003">
    <property type="entry name" value="Haloacid_Dehalogenase"/>
    <property type="match status" value="1"/>
</dbReference>
<dbReference type="EMBL" id="LAZR01003715">
    <property type="protein sequence ID" value="KKN15414.1"/>
    <property type="molecule type" value="Genomic_DNA"/>
</dbReference>
<dbReference type="AlphaFoldDB" id="A0A0F9NBP2"/>
<dbReference type="GO" id="GO:0016788">
    <property type="term" value="F:hydrolase activity, acting on ester bonds"/>
    <property type="evidence" value="ECO:0007669"/>
    <property type="project" value="InterPro"/>
</dbReference>
<comment type="similarity">
    <text evidence="2">Belongs to the KdsC family.</text>
</comment>
<dbReference type="SFLD" id="SFLDG01136">
    <property type="entry name" value="C1.6:_Phosphoserine_Phosphatas"/>
    <property type="match status" value="1"/>
</dbReference>
<evidence type="ECO:0008006" key="8">
    <source>
        <dbReference type="Google" id="ProtNLM"/>
    </source>
</evidence>
<dbReference type="NCBIfam" id="TIGR01670">
    <property type="entry name" value="KdsC-phosphatas"/>
    <property type="match status" value="1"/>
</dbReference>
<comment type="cofactor">
    <cofactor evidence="1">
        <name>Mg(2+)</name>
        <dbReference type="ChEBI" id="CHEBI:18420"/>
    </cofactor>
</comment>
<comment type="subunit">
    <text evidence="3">Homotetramer.</text>
</comment>
<dbReference type="Pfam" id="PF08282">
    <property type="entry name" value="Hydrolase_3"/>
    <property type="match status" value="1"/>
</dbReference>
<dbReference type="PANTHER" id="PTHR21485:SF3">
    <property type="entry name" value="N-ACYLNEURAMINATE CYTIDYLYLTRANSFERASE"/>
    <property type="match status" value="1"/>
</dbReference>
<dbReference type="SUPFAM" id="SSF56784">
    <property type="entry name" value="HAD-like"/>
    <property type="match status" value="1"/>
</dbReference>
<dbReference type="InterPro" id="IPR006439">
    <property type="entry name" value="HAD-SF_hydro_IA"/>
</dbReference>
<proteinExistence type="inferred from homology"/>
<keyword evidence="6" id="KW-0460">Magnesium</keyword>
<reference evidence="7" key="1">
    <citation type="journal article" date="2015" name="Nature">
        <title>Complex archaea that bridge the gap between prokaryotes and eukaryotes.</title>
        <authorList>
            <person name="Spang A."/>
            <person name="Saw J.H."/>
            <person name="Jorgensen S.L."/>
            <person name="Zaremba-Niedzwiedzka K."/>
            <person name="Martijn J."/>
            <person name="Lind A.E."/>
            <person name="van Eijk R."/>
            <person name="Schleper C."/>
            <person name="Guy L."/>
            <person name="Ettema T.J."/>
        </authorList>
    </citation>
    <scope>NUCLEOTIDE SEQUENCE</scope>
</reference>
<dbReference type="GO" id="GO:0046872">
    <property type="term" value="F:metal ion binding"/>
    <property type="evidence" value="ECO:0007669"/>
    <property type="project" value="UniProtKB-KW"/>
</dbReference>
<evidence type="ECO:0000256" key="4">
    <source>
        <dbReference type="ARBA" id="ARBA00022723"/>
    </source>
</evidence>